<dbReference type="PANTHER" id="PTHR47186:SF30">
    <property type="entry name" value="EF-HAND DOMAIN-CONTAINING PROTEIN"/>
    <property type="match status" value="1"/>
</dbReference>
<dbReference type="EMBL" id="JACGWN010000012">
    <property type="protein sequence ID" value="KAL0415118.1"/>
    <property type="molecule type" value="Genomic_DNA"/>
</dbReference>
<dbReference type="Pfam" id="PF25019">
    <property type="entry name" value="LRR_R13L1-DRL21"/>
    <property type="match status" value="1"/>
</dbReference>
<comment type="caution">
    <text evidence="2">The sequence shown here is derived from an EMBL/GenBank/DDBJ whole genome shotgun (WGS) entry which is preliminary data.</text>
</comment>
<dbReference type="AlphaFoldDB" id="A0AAW2UED1"/>
<gene>
    <name evidence="2" type="ORF">Slati_3343700</name>
</gene>
<proteinExistence type="predicted"/>
<sequence>MERLVNLRNLLNHGTKVLCKVPKGFKKLTGLQTLHGFYAGKDWSKLGYLKKLDQLSGSLALIIRLRDEKDVSEARKAKLTNKIHIQKLKILFNDGTGRTDEEKLLRNEALEALQPPPNLRDLEISDYKGTKFPSWMSSCLNHLRVLEIQECNYMSTLPCLGKLPELEELSLWRMKELKYVGREFLGVAAGDADRSMKWSSVAIMAFPKLKKLSFYDCPRWEKWEDITAEEAGSATVSIMPCLRELKISYCGLRELPHRLLGKAPSLEELRLDYSFHLWEHYGEKGADRRSLSHIPRLSVGYLWHWQANTL</sequence>
<name>A0AAW2UED1_9LAMI</name>
<dbReference type="InterPro" id="IPR056789">
    <property type="entry name" value="LRR_R13L1-DRL21"/>
</dbReference>
<reference evidence="2" key="1">
    <citation type="submission" date="2020-06" db="EMBL/GenBank/DDBJ databases">
        <authorList>
            <person name="Li T."/>
            <person name="Hu X."/>
            <person name="Zhang T."/>
            <person name="Song X."/>
            <person name="Zhang H."/>
            <person name="Dai N."/>
            <person name="Sheng W."/>
            <person name="Hou X."/>
            <person name="Wei L."/>
        </authorList>
    </citation>
    <scope>NUCLEOTIDE SEQUENCE</scope>
    <source>
        <strain evidence="2">KEN1</strain>
        <tissue evidence="2">Leaf</tissue>
    </source>
</reference>
<organism evidence="2">
    <name type="scientific">Sesamum latifolium</name>
    <dbReference type="NCBI Taxonomy" id="2727402"/>
    <lineage>
        <taxon>Eukaryota</taxon>
        <taxon>Viridiplantae</taxon>
        <taxon>Streptophyta</taxon>
        <taxon>Embryophyta</taxon>
        <taxon>Tracheophyta</taxon>
        <taxon>Spermatophyta</taxon>
        <taxon>Magnoliopsida</taxon>
        <taxon>eudicotyledons</taxon>
        <taxon>Gunneridae</taxon>
        <taxon>Pentapetalae</taxon>
        <taxon>asterids</taxon>
        <taxon>lamiids</taxon>
        <taxon>Lamiales</taxon>
        <taxon>Pedaliaceae</taxon>
        <taxon>Sesamum</taxon>
    </lineage>
</organism>
<evidence type="ECO:0000313" key="2">
    <source>
        <dbReference type="EMBL" id="KAL0415118.1"/>
    </source>
</evidence>
<dbReference type="InterPro" id="IPR032675">
    <property type="entry name" value="LRR_dom_sf"/>
</dbReference>
<dbReference type="PANTHER" id="PTHR47186">
    <property type="entry name" value="LEUCINE-RICH REPEAT-CONTAINING PROTEIN 57"/>
    <property type="match status" value="1"/>
</dbReference>
<accession>A0AAW2UED1</accession>
<protein>
    <recommendedName>
        <fullName evidence="1">R13L1/DRL21-like LRR repeat region domain-containing protein</fullName>
    </recommendedName>
</protein>
<feature type="domain" description="R13L1/DRL21-like LRR repeat region" evidence="1">
    <location>
        <begin position="47"/>
        <end position="174"/>
    </location>
</feature>
<reference evidence="2" key="2">
    <citation type="journal article" date="2024" name="Plant">
        <title>Genomic evolution and insights into agronomic trait innovations of Sesamum species.</title>
        <authorList>
            <person name="Miao H."/>
            <person name="Wang L."/>
            <person name="Qu L."/>
            <person name="Liu H."/>
            <person name="Sun Y."/>
            <person name="Le M."/>
            <person name="Wang Q."/>
            <person name="Wei S."/>
            <person name="Zheng Y."/>
            <person name="Lin W."/>
            <person name="Duan Y."/>
            <person name="Cao H."/>
            <person name="Xiong S."/>
            <person name="Wang X."/>
            <person name="Wei L."/>
            <person name="Li C."/>
            <person name="Ma Q."/>
            <person name="Ju M."/>
            <person name="Zhao R."/>
            <person name="Li G."/>
            <person name="Mu C."/>
            <person name="Tian Q."/>
            <person name="Mei H."/>
            <person name="Zhang T."/>
            <person name="Gao T."/>
            <person name="Zhang H."/>
        </authorList>
    </citation>
    <scope>NUCLEOTIDE SEQUENCE</scope>
    <source>
        <strain evidence="2">KEN1</strain>
    </source>
</reference>
<evidence type="ECO:0000259" key="1">
    <source>
        <dbReference type="Pfam" id="PF25019"/>
    </source>
</evidence>
<dbReference type="Gene3D" id="3.80.10.10">
    <property type="entry name" value="Ribonuclease Inhibitor"/>
    <property type="match status" value="2"/>
</dbReference>
<dbReference type="SUPFAM" id="SSF52058">
    <property type="entry name" value="L domain-like"/>
    <property type="match status" value="1"/>
</dbReference>